<dbReference type="PANTHER" id="PTHR42912">
    <property type="entry name" value="METHYLTRANSFERASE"/>
    <property type="match status" value="1"/>
</dbReference>
<dbReference type="EMBL" id="REGR01000009">
    <property type="protein sequence ID" value="RXZ43459.1"/>
    <property type="molecule type" value="Genomic_DNA"/>
</dbReference>
<evidence type="ECO:0000313" key="2">
    <source>
        <dbReference type="EMBL" id="RXZ43459.1"/>
    </source>
</evidence>
<proteinExistence type="predicted"/>
<feature type="domain" description="Methyltransferase type 11" evidence="1">
    <location>
        <begin position="41"/>
        <end position="134"/>
    </location>
</feature>
<organism evidence="2 3">
    <name type="scientific">Crenobacter cavernae</name>
    <dbReference type="NCBI Taxonomy" id="2290923"/>
    <lineage>
        <taxon>Bacteria</taxon>
        <taxon>Pseudomonadati</taxon>
        <taxon>Pseudomonadota</taxon>
        <taxon>Betaproteobacteria</taxon>
        <taxon>Neisseriales</taxon>
        <taxon>Neisseriaceae</taxon>
        <taxon>Crenobacter</taxon>
    </lineage>
</organism>
<dbReference type="Proteomes" id="UP000290682">
    <property type="component" value="Unassembled WGS sequence"/>
</dbReference>
<dbReference type="InterPro" id="IPR050508">
    <property type="entry name" value="Methyltransf_Superfamily"/>
</dbReference>
<comment type="caution">
    <text evidence="2">The sequence shown here is derived from an EMBL/GenBank/DDBJ whole genome shotgun (WGS) entry which is preliminary data.</text>
</comment>
<dbReference type="CDD" id="cd02440">
    <property type="entry name" value="AdoMet_MTases"/>
    <property type="match status" value="1"/>
</dbReference>
<protein>
    <submittedName>
        <fullName evidence="2">Class I SAM-dependent methyltransferase</fullName>
    </submittedName>
</protein>
<name>A0ABY0FE26_9NEIS</name>
<gene>
    <name evidence="2" type="ORF">EBB06_09895</name>
</gene>
<dbReference type="InterPro" id="IPR029063">
    <property type="entry name" value="SAM-dependent_MTases_sf"/>
</dbReference>
<dbReference type="GO" id="GO:0032259">
    <property type="term" value="P:methylation"/>
    <property type="evidence" value="ECO:0007669"/>
    <property type="project" value="UniProtKB-KW"/>
</dbReference>
<reference evidence="2 3" key="1">
    <citation type="submission" date="2018-10" db="EMBL/GenBank/DDBJ databases">
        <title>Draft genome of Fastidiocella sp. strain 375T, a bacterium isolated from a karstic cave dripping water.</title>
        <authorList>
            <person name="Coelho C."/>
            <person name="Verissimo A."/>
            <person name="Tiago I."/>
        </authorList>
    </citation>
    <scope>NUCLEOTIDE SEQUENCE [LARGE SCALE GENOMIC DNA]</scope>
    <source>
        <strain evidence="2 3">CAVE-375</strain>
    </source>
</reference>
<dbReference type="GO" id="GO:0008168">
    <property type="term" value="F:methyltransferase activity"/>
    <property type="evidence" value="ECO:0007669"/>
    <property type="project" value="UniProtKB-KW"/>
</dbReference>
<keyword evidence="2" id="KW-0489">Methyltransferase</keyword>
<dbReference type="Pfam" id="PF08241">
    <property type="entry name" value="Methyltransf_11"/>
    <property type="match status" value="1"/>
</dbReference>
<keyword evidence="3" id="KW-1185">Reference proteome</keyword>
<sequence>MEQTKIWEHFQNDEAGAGDTFNSGPRYKFIAKHIPSGASALNIGVGAGGLERLLYEKKVKIYCLDPSEKSIENLRNKYDLDECAQSGFSQSMPFPDNTFDFVVMSEVLEHLTNEVIEATVAEVKRVLKPGGTFIATVPAEENIAASQVCCPHCGELFHRWGHVQVFDEGKIEQLLESKLSELVISRYYFSETRTLNWKGKIAWLAKQVFMRMNVKGSGETFFFQAKK</sequence>
<dbReference type="RefSeq" id="WP_129213025.1">
    <property type="nucleotide sequence ID" value="NZ_REGR01000009.1"/>
</dbReference>
<evidence type="ECO:0000313" key="3">
    <source>
        <dbReference type="Proteomes" id="UP000290682"/>
    </source>
</evidence>
<keyword evidence="2" id="KW-0808">Transferase</keyword>
<dbReference type="Gene3D" id="3.40.50.150">
    <property type="entry name" value="Vaccinia Virus protein VP39"/>
    <property type="match status" value="1"/>
</dbReference>
<evidence type="ECO:0000259" key="1">
    <source>
        <dbReference type="Pfam" id="PF08241"/>
    </source>
</evidence>
<dbReference type="InterPro" id="IPR013216">
    <property type="entry name" value="Methyltransf_11"/>
</dbReference>
<dbReference type="SUPFAM" id="SSF53335">
    <property type="entry name" value="S-adenosyl-L-methionine-dependent methyltransferases"/>
    <property type="match status" value="1"/>
</dbReference>
<accession>A0ABY0FE26</accession>